<evidence type="ECO:0000256" key="1">
    <source>
        <dbReference type="SAM" id="Phobius"/>
    </source>
</evidence>
<dbReference type="VEuPathDB" id="FungiDB:GGTG_14354"/>
<proteinExistence type="predicted"/>
<sequence>AAVRVATRITLNVIIGKFALNAFGIAIGGALRVPLVVATGISGFGGSFFGLVVTFTPYRWEAIAFPGPYKAVIRIAHT</sequence>
<dbReference type="AlphaFoldDB" id="J8TZ94"/>
<reference evidence="2" key="2">
    <citation type="submission" date="2010-07" db="EMBL/GenBank/DDBJ databases">
        <authorList>
            <consortium name="The Broad Institute Genome Sequencing Platform"/>
            <consortium name="Broad Institute Genome Sequencing Center for Infectious Disease"/>
            <person name="Ma L.-J."/>
            <person name="Dead R."/>
            <person name="Young S."/>
            <person name="Zeng Q."/>
            <person name="Koehrsen M."/>
            <person name="Alvarado L."/>
            <person name="Berlin A."/>
            <person name="Chapman S.B."/>
            <person name="Chen Z."/>
            <person name="Freedman E."/>
            <person name="Gellesch M."/>
            <person name="Goldberg J."/>
            <person name="Griggs A."/>
            <person name="Gujja S."/>
            <person name="Heilman E.R."/>
            <person name="Heiman D."/>
            <person name="Hepburn T."/>
            <person name="Howarth C."/>
            <person name="Jen D."/>
            <person name="Larson L."/>
            <person name="Mehta T."/>
            <person name="Neiman D."/>
            <person name="Pearson M."/>
            <person name="Roberts A."/>
            <person name="Saif S."/>
            <person name="Shea T."/>
            <person name="Shenoy N."/>
            <person name="Sisk P."/>
            <person name="Stolte C."/>
            <person name="Sykes S."/>
            <person name="Walk T."/>
            <person name="White J."/>
            <person name="Yandava C."/>
            <person name="Haas B."/>
            <person name="Nusbaum C."/>
            <person name="Birren B."/>
        </authorList>
    </citation>
    <scope>NUCLEOTIDE SEQUENCE</scope>
    <source>
        <strain evidence="2">R3-111a-1</strain>
    </source>
</reference>
<feature type="non-terminal residue" evidence="2">
    <location>
        <position position="1"/>
    </location>
</feature>
<feature type="transmembrane region" description="Helical" evidence="1">
    <location>
        <begin position="9"/>
        <end position="29"/>
    </location>
</feature>
<dbReference type="EnsemblFungi" id="EJT68067">
    <property type="protein sequence ID" value="EJT68067"/>
    <property type="gene ID" value="GGTG_14354"/>
</dbReference>
<dbReference type="RefSeq" id="XP_009230545.1">
    <property type="nucleotide sequence ID" value="XM_009232281.1"/>
</dbReference>
<accession>J8TZ94</accession>
<reference evidence="3" key="5">
    <citation type="submission" date="2018-04" db="UniProtKB">
        <authorList>
            <consortium name="EnsemblFungi"/>
        </authorList>
    </citation>
    <scope>IDENTIFICATION</scope>
    <source>
        <strain evidence="3">R3-111a-1</strain>
    </source>
</reference>
<name>J8TZ94_GAET3</name>
<evidence type="ECO:0000313" key="2">
    <source>
        <dbReference type="EMBL" id="EJT68067.1"/>
    </source>
</evidence>
<evidence type="ECO:0000313" key="3">
    <source>
        <dbReference type="EnsemblFungi" id="EJT68067"/>
    </source>
</evidence>
<keyword evidence="1" id="KW-0812">Transmembrane</keyword>
<gene>
    <name evidence="3" type="primary">20354812</name>
    <name evidence="2" type="ORF">GGTG_14354</name>
</gene>
<keyword evidence="1" id="KW-0472">Membrane</keyword>
<dbReference type="Proteomes" id="UP000006039">
    <property type="component" value="Unassembled WGS sequence"/>
</dbReference>
<reference evidence="2" key="3">
    <citation type="submission" date="2010-09" db="EMBL/GenBank/DDBJ databases">
        <title>Annotation of Gaeumannomyces graminis var. tritici R3-111a-1.</title>
        <authorList>
            <consortium name="The Broad Institute Genome Sequencing Platform"/>
            <person name="Ma L.-J."/>
            <person name="Dead R."/>
            <person name="Young S.K."/>
            <person name="Zeng Q."/>
            <person name="Gargeya S."/>
            <person name="Fitzgerald M."/>
            <person name="Haas B."/>
            <person name="Abouelleil A."/>
            <person name="Alvarado L."/>
            <person name="Arachchi H.M."/>
            <person name="Berlin A."/>
            <person name="Brown A."/>
            <person name="Chapman S.B."/>
            <person name="Chen Z."/>
            <person name="Dunbar C."/>
            <person name="Freedman E."/>
            <person name="Gearin G."/>
            <person name="Gellesch M."/>
            <person name="Goldberg J."/>
            <person name="Griggs A."/>
            <person name="Gujja S."/>
            <person name="Heiman D."/>
            <person name="Howarth C."/>
            <person name="Larson L."/>
            <person name="Lui A."/>
            <person name="MacDonald P.J.P."/>
            <person name="Mehta T."/>
            <person name="Montmayeur A."/>
            <person name="Murphy C."/>
            <person name="Neiman D."/>
            <person name="Pearson M."/>
            <person name="Priest M."/>
            <person name="Roberts A."/>
            <person name="Saif S."/>
            <person name="Shea T."/>
            <person name="Shenoy N."/>
            <person name="Sisk P."/>
            <person name="Stolte C."/>
            <person name="Sykes S."/>
            <person name="Yandava C."/>
            <person name="Wortman J."/>
            <person name="Nusbaum C."/>
            <person name="Birren B."/>
        </authorList>
    </citation>
    <scope>NUCLEOTIDE SEQUENCE</scope>
    <source>
        <strain evidence="2">R3-111a-1</strain>
    </source>
</reference>
<dbReference type="GeneID" id="20354812"/>
<organism evidence="2">
    <name type="scientific">Gaeumannomyces tritici (strain R3-111a-1)</name>
    <name type="common">Wheat and barley take-all root rot fungus</name>
    <name type="synonym">Gaeumannomyces graminis var. tritici</name>
    <dbReference type="NCBI Taxonomy" id="644352"/>
    <lineage>
        <taxon>Eukaryota</taxon>
        <taxon>Fungi</taxon>
        <taxon>Dikarya</taxon>
        <taxon>Ascomycota</taxon>
        <taxon>Pezizomycotina</taxon>
        <taxon>Sordariomycetes</taxon>
        <taxon>Sordariomycetidae</taxon>
        <taxon>Magnaporthales</taxon>
        <taxon>Magnaporthaceae</taxon>
        <taxon>Gaeumannomyces</taxon>
    </lineage>
</organism>
<evidence type="ECO:0000313" key="4">
    <source>
        <dbReference type="Proteomes" id="UP000006039"/>
    </source>
</evidence>
<dbReference type="EMBL" id="GL385685">
    <property type="protein sequence ID" value="EJT68067.1"/>
    <property type="molecule type" value="Genomic_DNA"/>
</dbReference>
<reference evidence="3" key="4">
    <citation type="journal article" date="2015" name="G3 (Bethesda)">
        <title>Genome sequences of three phytopathogenic species of the Magnaporthaceae family of fungi.</title>
        <authorList>
            <person name="Okagaki L.H."/>
            <person name="Nunes C.C."/>
            <person name="Sailsbery J."/>
            <person name="Clay B."/>
            <person name="Brown D."/>
            <person name="John T."/>
            <person name="Oh Y."/>
            <person name="Young N."/>
            <person name="Fitzgerald M."/>
            <person name="Haas B.J."/>
            <person name="Zeng Q."/>
            <person name="Young S."/>
            <person name="Adiconis X."/>
            <person name="Fan L."/>
            <person name="Levin J.Z."/>
            <person name="Mitchell T.K."/>
            <person name="Okubara P.A."/>
            <person name="Farman M.L."/>
            <person name="Kohn L.M."/>
            <person name="Birren B."/>
            <person name="Ma L.-J."/>
            <person name="Dean R.A."/>
        </authorList>
    </citation>
    <scope>NUCLEOTIDE SEQUENCE</scope>
    <source>
        <strain evidence="3">R3-111a-1</strain>
    </source>
</reference>
<keyword evidence="1" id="KW-1133">Transmembrane helix</keyword>
<keyword evidence="4" id="KW-1185">Reference proteome</keyword>
<reference evidence="4" key="1">
    <citation type="submission" date="2010-07" db="EMBL/GenBank/DDBJ databases">
        <title>The genome sequence of Gaeumannomyces graminis var. tritici strain R3-111a-1.</title>
        <authorList>
            <consortium name="The Broad Institute Genome Sequencing Platform"/>
            <person name="Ma L.-J."/>
            <person name="Dead R."/>
            <person name="Young S."/>
            <person name="Zeng Q."/>
            <person name="Koehrsen M."/>
            <person name="Alvarado L."/>
            <person name="Berlin A."/>
            <person name="Chapman S.B."/>
            <person name="Chen Z."/>
            <person name="Freedman E."/>
            <person name="Gellesch M."/>
            <person name="Goldberg J."/>
            <person name="Griggs A."/>
            <person name="Gujja S."/>
            <person name="Heilman E.R."/>
            <person name="Heiman D."/>
            <person name="Hepburn T."/>
            <person name="Howarth C."/>
            <person name="Jen D."/>
            <person name="Larson L."/>
            <person name="Mehta T."/>
            <person name="Neiman D."/>
            <person name="Pearson M."/>
            <person name="Roberts A."/>
            <person name="Saif S."/>
            <person name="Shea T."/>
            <person name="Shenoy N."/>
            <person name="Sisk P."/>
            <person name="Stolte C."/>
            <person name="Sykes S."/>
            <person name="Walk T."/>
            <person name="White J."/>
            <person name="Yandava C."/>
            <person name="Haas B."/>
            <person name="Nusbaum C."/>
            <person name="Birren B."/>
        </authorList>
    </citation>
    <scope>NUCLEOTIDE SEQUENCE [LARGE SCALE GENOMIC DNA]</scope>
    <source>
        <strain evidence="4">R3-111a-1</strain>
    </source>
</reference>
<feature type="transmembrane region" description="Helical" evidence="1">
    <location>
        <begin position="35"/>
        <end position="55"/>
    </location>
</feature>
<protein>
    <submittedName>
        <fullName evidence="2 3">Uncharacterized protein</fullName>
    </submittedName>
</protein>